<dbReference type="Proteomes" id="UP000440732">
    <property type="component" value="Unassembled WGS sequence"/>
</dbReference>
<proteinExistence type="predicted"/>
<protein>
    <submittedName>
        <fullName evidence="1">Uncharacterized protein</fullName>
    </submittedName>
</protein>
<reference evidence="3 4" key="1">
    <citation type="submission" date="2018-08" db="EMBL/GenBank/DDBJ databases">
        <title>Genomic investigation of the strawberry pathogen Phytophthora fragariae indicates pathogenicity is determined by transcriptional variation in three key races.</title>
        <authorList>
            <person name="Adams T.M."/>
            <person name="Armitage A.D."/>
            <person name="Sobczyk M.K."/>
            <person name="Bates H.J."/>
            <person name="Dunwell J.M."/>
            <person name="Nellist C.F."/>
            <person name="Harrison R.J."/>
        </authorList>
    </citation>
    <scope>NUCLEOTIDE SEQUENCE [LARGE SCALE GENOMIC DNA]</scope>
    <source>
        <strain evidence="2 3">A4</strain>
        <strain evidence="1 4">NOV-5</strain>
    </source>
</reference>
<accession>A0A6A3QVD1</accession>
<comment type="caution">
    <text evidence="1">The sequence shown here is derived from an EMBL/GenBank/DDBJ whole genome shotgun (WGS) entry which is preliminary data.</text>
</comment>
<dbReference type="Proteomes" id="UP000437068">
    <property type="component" value="Unassembled WGS sequence"/>
</dbReference>
<dbReference type="EMBL" id="QXGE01002495">
    <property type="protein sequence ID" value="KAE9281418.1"/>
    <property type="molecule type" value="Genomic_DNA"/>
</dbReference>
<sequence length="140" mass="15745">MNGPRRICAKPSFQNLLYRANIGSQGNQAQRRSGQGGASTTARYACAPLVVEGLQTTGHSAMWFFHYSKGGWCLNYSKGLKANGHSVAWGGYFHYNKGLRDGLIIEIFWWLVKDAEKKMLAECPQRRSDTSRRSGYKVCY</sequence>
<evidence type="ECO:0000313" key="1">
    <source>
        <dbReference type="EMBL" id="KAE9084086.1"/>
    </source>
</evidence>
<evidence type="ECO:0000313" key="3">
    <source>
        <dbReference type="Proteomes" id="UP000437068"/>
    </source>
</evidence>
<dbReference type="AlphaFoldDB" id="A0A6A3QVD1"/>
<evidence type="ECO:0000313" key="2">
    <source>
        <dbReference type="EMBL" id="KAE9281418.1"/>
    </source>
</evidence>
<gene>
    <name evidence="2" type="ORF">PF001_g23786</name>
    <name evidence="1" type="ORF">PF006_g26545</name>
</gene>
<organism evidence="1 4">
    <name type="scientific">Phytophthora fragariae</name>
    <dbReference type="NCBI Taxonomy" id="53985"/>
    <lineage>
        <taxon>Eukaryota</taxon>
        <taxon>Sar</taxon>
        <taxon>Stramenopiles</taxon>
        <taxon>Oomycota</taxon>
        <taxon>Peronosporomycetes</taxon>
        <taxon>Peronosporales</taxon>
        <taxon>Peronosporaceae</taxon>
        <taxon>Phytophthora</taxon>
    </lineage>
</organism>
<dbReference type="EMBL" id="QXGA01003369">
    <property type="protein sequence ID" value="KAE9084086.1"/>
    <property type="molecule type" value="Genomic_DNA"/>
</dbReference>
<evidence type="ECO:0000313" key="4">
    <source>
        <dbReference type="Proteomes" id="UP000440732"/>
    </source>
</evidence>
<name>A0A6A3QVD1_9STRA</name>